<name>A0A8J6TLA1_9BACT</name>
<comment type="caution">
    <text evidence="2">The sequence shown here is derived from an EMBL/GenBank/DDBJ whole genome shotgun (WGS) entry which is preliminary data.</text>
</comment>
<gene>
    <name evidence="2" type="ORF">H8D96_14020</name>
</gene>
<proteinExistence type="predicted"/>
<protein>
    <submittedName>
        <fullName evidence="2">Uncharacterized protein</fullName>
    </submittedName>
</protein>
<keyword evidence="1" id="KW-1133">Transmembrane helix</keyword>
<organism evidence="2 3">
    <name type="scientific">Candidatus Desulfatibia vada</name>
    <dbReference type="NCBI Taxonomy" id="2841696"/>
    <lineage>
        <taxon>Bacteria</taxon>
        <taxon>Pseudomonadati</taxon>
        <taxon>Thermodesulfobacteriota</taxon>
        <taxon>Desulfobacteria</taxon>
        <taxon>Desulfobacterales</taxon>
        <taxon>Desulfobacterales incertae sedis</taxon>
        <taxon>Candidatus Desulfatibia</taxon>
    </lineage>
</organism>
<evidence type="ECO:0000256" key="1">
    <source>
        <dbReference type="SAM" id="Phobius"/>
    </source>
</evidence>
<accession>A0A8J6TLA1</accession>
<keyword evidence="1" id="KW-0812">Transmembrane</keyword>
<reference evidence="2 3" key="1">
    <citation type="submission" date="2020-08" db="EMBL/GenBank/DDBJ databases">
        <title>Bridging the membrane lipid divide: bacteria of the FCB group superphylum have the potential to synthesize archaeal ether lipids.</title>
        <authorList>
            <person name="Villanueva L."/>
            <person name="Von Meijenfeldt F.A.B."/>
            <person name="Westbye A.B."/>
            <person name="Yadav S."/>
            <person name="Hopmans E.C."/>
            <person name="Dutilh B.E."/>
            <person name="Sinninghe Damste J.S."/>
        </authorList>
    </citation>
    <scope>NUCLEOTIDE SEQUENCE [LARGE SCALE GENOMIC DNA]</scope>
    <source>
        <strain evidence="2">NIOZ-UU17</strain>
    </source>
</reference>
<dbReference type="Proteomes" id="UP000605201">
    <property type="component" value="Unassembled WGS sequence"/>
</dbReference>
<sequence length="58" mass="6646">MMNMTKRILLSAGILAVDLAVFFLPLTAFFLIYILMVNPPWFRDFLKNLDNPDSAGRI</sequence>
<keyword evidence="1" id="KW-0472">Membrane</keyword>
<evidence type="ECO:0000313" key="3">
    <source>
        <dbReference type="Proteomes" id="UP000605201"/>
    </source>
</evidence>
<feature type="transmembrane region" description="Helical" evidence="1">
    <location>
        <begin position="12"/>
        <end position="36"/>
    </location>
</feature>
<evidence type="ECO:0000313" key="2">
    <source>
        <dbReference type="EMBL" id="MBC8433024.1"/>
    </source>
</evidence>
<dbReference type="EMBL" id="JACNIG010000264">
    <property type="protein sequence ID" value="MBC8433024.1"/>
    <property type="molecule type" value="Genomic_DNA"/>
</dbReference>
<dbReference type="AlphaFoldDB" id="A0A8J6TLA1"/>